<comment type="similarity">
    <text evidence="2 9">Belongs to the mannose-6-phosphate isomerase type 2 family.</text>
</comment>
<evidence type="ECO:0000256" key="8">
    <source>
        <dbReference type="ARBA" id="ARBA00047343"/>
    </source>
</evidence>
<evidence type="ECO:0000259" key="11">
    <source>
        <dbReference type="Pfam" id="PF01050"/>
    </source>
</evidence>
<accession>A0ABR9EE64</accession>
<evidence type="ECO:0000256" key="1">
    <source>
        <dbReference type="ARBA" id="ARBA00004823"/>
    </source>
</evidence>
<evidence type="ECO:0000256" key="9">
    <source>
        <dbReference type="RuleBase" id="RU004190"/>
    </source>
</evidence>
<feature type="domain" description="MannoseP isomerase/GMP-like beta-helix" evidence="12">
    <location>
        <begin position="298"/>
        <end position="350"/>
    </location>
</feature>
<sequence length="473" mass="52892">MHHDEKILPVIMAGGSGKRLWPLSRENYPKQFLSLDNSQNSMLQQTICRLNGIAHEPPLIICNEEHRFIAAEQLRQLDKTLGGIFLEPEGRNTAPAIALAAFQAIKNSQDPLLLILAADHVIGDIDAFQHSVQAGAEHAAVGKLVVFGVDANTPETGYGYIKRGVQCGSGYIVEQFVEKPSREVAEQYLLSGEYCWNSGMFLFRASRYLDALNEYRPDIFSACKKATEVQKLDLDFIRIDKNAFMACPDESIDYAIMEHTPDAVMVPMNAKWNDVGGFEALWKISEKDNGGNVFSGDVYHVDCENSFIHTDSKLVVAAGVKDLIIVSTKDSILVTNKSCVQEIGSIVQALKKNAREEVKYHREVYRPWGKYDSIDSGECFQVKRITVKPGAKLSVQMHHHRAEHWVIVSGTAKVTIDGKEQLVTENESVYIPIAAVHALENPGKIDLEIIEVQSGRYLKEDDIVRFEDRYGRV</sequence>
<dbReference type="RefSeq" id="WP_192508424.1">
    <property type="nucleotide sequence ID" value="NZ_AQGV01000012.1"/>
</dbReference>
<name>A0ABR9EE64_9GAMM</name>
<dbReference type="CDD" id="cd02213">
    <property type="entry name" value="cupin_PMI_typeII_C"/>
    <property type="match status" value="1"/>
</dbReference>
<evidence type="ECO:0000256" key="3">
    <source>
        <dbReference type="ARBA" id="ARBA00012387"/>
    </source>
</evidence>
<evidence type="ECO:0000256" key="5">
    <source>
        <dbReference type="ARBA" id="ARBA00022695"/>
    </source>
</evidence>
<keyword evidence="4" id="KW-0808">Transferase</keyword>
<dbReference type="Gene3D" id="3.90.550.10">
    <property type="entry name" value="Spore Coat Polysaccharide Biosynthesis Protein SpsA, Chain A"/>
    <property type="match status" value="1"/>
</dbReference>
<dbReference type="InterPro" id="IPR029044">
    <property type="entry name" value="Nucleotide-diphossugar_trans"/>
</dbReference>
<dbReference type="InterPro" id="IPR051161">
    <property type="entry name" value="Mannose-6P_isomerase_type2"/>
</dbReference>
<dbReference type="Pfam" id="PF00483">
    <property type="entry name" value="NTP_transferase"/>
    <property type="match status" value="1"/>
</dbReference>
<dbReference type="GO" id="GO:0016779">
    <property type="term" value="F:nucleotidyltransferase activity"/>
    <property type="evidence" value="ECO:0007669"/>
    <property type="project" value="UniProtKB-KW"/>
</dbReference>
<dbReference type="PANTHER" id="PTHR46390:SF1">
    <property type="entry name" value="MANNOSE-1-PHOSPHATE GUANYLYLTRANSFERASE"/>
    <property type="match status" value="1"/>
</dbReference>
<dbReference type="InterPro" id="IPR006375">
    <property type="entry name" value="Man1P_GuaTrfase/Man6P_Isoase"/>
</dbReference>
<dbReference type="InterPro" id="IPR005835">
    <property type="entry name" value="NTP_transferase_dom"/>
</dbReference>
<comment type="caution">
    <text evidence="13">The sequence shown here is derived from an EMBL/GenBank/DDBJ whole genome shotgun (WGS) entry which is preliminary data.</text>
</comment>
<dbReference type="EMBL" id="AQGV01000012">
    <property type="protein sequence ID" value="MBE0369269.1"/>
    <property type="molecule type" value="Genomic_DNA"/>
</dbReference>
<dbReference type="EC" id="2.7.7.13" evidence="3"/>
<evidence type="ECO:0000313" key="14">
    <source>
        <dbReference type="Proteomes" id="UP000615755"/>
    </source>
</evidence>
<dbReference type="PANTHER" id="PTHR46390">
    <property type="entry name" value="MANNOSE-1-PHOSPHATE GUANYLYLTRANSFERASE"/>
    <property type="match status" value="1"/>
</dbReference>
<dbReference type="InterPro" id="IPR049577">
    <property type="entry name" value="GMPP_N"/>
</dbReference>
<dbReference type="Gene3D" id="2.60.120.10">
    <property type="entry name" value="Jelly Rolls"/>
    <property type="match status" value="1"/>
</dbReference>
<comment type="pathway">
    <text evidence="1">Nucleotide-sugar biosynthesis; GDP-alpha-D-mannose biosynthesis; GDP-alpha-D-mannose from alpha-D-mannose 1-phosphate (GTP route): step 1/1.</text>
</comment>
<keyword evidence="5 13" id="KW-0548">Nucleotidyltransferase</keyword>
<evidence type="ECO:0000313" key="13">
    <source>
        <dbReference type="EMBL" id="MBE0369269.1"/>
    </source>
</evidence>
<proteinExistence type="inferred from homology"/>
<keyword evidence="7" id="KW-0342">GTP-binding</keyword>
<dbReference type="InterPro" id="IPR014710">
    <property type="entry name" value="RmlC-like_jellyroll"/>
</dbReference>
<dbReference type="Pfam" id="PF01050">
    <property type="entry name" value="MannoseP_isomer"/>
    <property type="match status" value="1"/>
</dbReference>
<dbReference type="InterPro" id="IPR054566">
    <property type="entry name" value="ManC/GMP-like_b-helix"/>
</dbReference>
<keyword evidence="14" id="KW-1185">Reference proteome</keyword>
<feature type="domain" description="Mannose-6-phosphate isomerase type II C-terminal" evidence="11">
    <location>
        <begin position="354"/>
        <end position="468"/>
    </location>
</feature>
<evidence type="ECO:0000256" key="7">
    <source>
        <dbReference type="ARBA" id="ARBA00023134"/>
    </source>
</evidence>
<dbReference type="InterPro" id="IPR011051">
    <property type="entry name" value="RmlC_Cupin_sf"/>
</dbReference>
<dbReference type="InterPro" id="IPR001538">
    <property type="entry name" value="Man6P_isomerase-2_C"/>
</dbReference>
<evidence type="ECO:0000259" key="10">
    <source>
        <dbReference type="Pfam" id="PF00483"/>
    </source>
</evidence>
<dbReference type="SUPFAM" id="SSF51182">
    <property type="entry name" value="RmlC-like cupins"/>
    <property type="match status" value="1"/>
</dbReference>
<reference evidence="13 14" key="1">
    <citation type="submission" date="2015-03" db="EMBL/GenBank/DDBJ databases">
        <title>Genome sequence of Pseudoalteromonas aurantia.</title>
        <authorList>
            <person name="Xie B.-B."/>
            <person name="Rong J.-C."/>
            <person name="Qin Q.-L."/>
            <person name="Zhang Y.-Z."/>
        </authorList>
    </citation>
    <scope>NUCLEOTIDE SEQUENCE [LARGE SCALE GENOMIC DNA]</scope>
    <source>
        <strain evidence="13 14">208</strain>
    </source>
</reference>
<feature type="domain" description="Nucleotidyl transferase" evidence="10">
    <location>
        <begin position="9"/>
        <end position="288"/>
    </location>
</feature>
<evidence type="ECO:0000256" key="2">
    <source>
        <dbReference type="ARBA" id="ARBA00006115"/>
    </source>
</evidence>
<dbReference type="Pfam" id="PF22640">
    <property type="entry name" value="ManC_GMP_beta-helix"/>
    <property type="match status" value="1"/>
</dbReference>
<dbReference type="NCBIfam" id="TIGR01479">
    <property type="entry name" value="GMP_PMI"/>
    <property type="match status" value="1"/>
</dbReference>
<organism evidence="13 14">
    <name type="scientific">Pseudoalteromonas aurantia 208</name>
    <dbReference type="NCBI Taxonomy" id="1314867"/>
    <lineage>
        <taxon>Bacteria</taxon>
        <taxon>Pseudomonadati</taxon>
        <taxon>Pseudomonadota</taxon>
        <taxon>Gammaproteobacteria</taxon>
        <taxon>Alteromonadales</taxon>
        <taxon>Pseudoalteromonadaceae</taxon>
        <taxon>Pseudoalteromonas</taxon>
    </lineage>
</organism>
<evidence type="ECO:0000259" key="12">
    <source>
        <dbReference type="Pfam" id="PF22640"/>
    </source>
</evidence>
<dbReference type="SUPFAM" id="SSF53448">
    <property type="entry name" value="Nucleotide-diphospho-sugar transferases"/>
    <property type="match status" value="1"/>
</dbReference>
<protein>
    <recommendedName>
        <fullName evidence="3">mannose-1-phosphate guanylyltransferase</fullName>
        <ecNumber evidence="3">2.7.7.13</ecNumber>
    </recommendedName>
</protein>
<evidence type="ECO:0000256" key="4">
    <source>
        <dbReference type="ARBA" id="ARBA00022679"/>
    </source>
</evidence>
<keyword evidence="6" id="KW-0547">Nucleotide-binding</keyword>
<comment type="catalytic activity">
    <reaction evidence="8">
        <text>alpha-D-mannose 1-phosphate + GTP + H(+) = GDP-alpha-D-mannose + diphosphate</text>
        <dbReference type="Rhea" id="RHEA:15229"/>
        <dbReference type="ChEBI" id="CHEBI:15378"/>
        <dbReference type="ChEBI" id="CHEBI:33019"/>
        <dbReference type="ChEBI" id="CHEBI:37565"/>
        <dbReference type="ChEBI" id="CHEBI:57527"/>
        <dbReference type="ChEBI" id="CHEBI:58409"/>
        <dbReference type="EC" id="2.7.7.13"/>
    </reaction>
</comment>
<evidence type="ECO:0000256" key="6">
    <source>
        <dbReference type="ARBA" id="ARBA00022741"/>
    </source>
</evidence>
<dbReference type="CDD" id="cd02509">
    <property type="entry name" value="GDP-M1P_Guanylyltransferase"/>
    <property type="match status" value="1"/>
</dbReference>
<gene>
    <name evidence="13" type="primary">manC</name>
    <name evidence="13" type="ORF">PAUR_a3084</name>
</gene>
<dbReference type="Proteomes" id="UP000615755">
    <property type="component" value="Unassembled WGS sequence"/>
</dbReference>